<protein>
    <submittedName>
        <fullName evidence="1">Uncharacterized protein</fullName>
    </submittedName>
</protein>
<reference evidence="1 2" key="1">
    <citation type="submission" date="2019-07" db="EMBL/GenBank/DDBJ databases">
        <title>Whole genome shotgun sequence of Deinococcus cellulosilyticus NBRC 106333.</title>
        <authorList>
            <person name="Hosoyama A."/>
            <person name="Uohara A."/>
            <person name="Ohji S."/>
            <person name="Ichikawa N."/>
        </authorList>
    </citation>
    <scope>NUCLEOTIDE SEQUENCE [LARGE SCALE GENOMIC DNA]</scope>
    <source>
        <strain evidence="1 2">NBRC 106333</strain>
    </source>
</reference>
<evidence type="ECO:0000313" key="1">
    <source>
        <dbReference type="EMBL" id="GEM48642.1"/>
    </source>
</evidence>
<sequence length="171" mass="19822">MTHITQLDPNTSEPKDFLHTYQVLKQLSATPTTVGQLMFRRGIKKSYEGSATVRHILHWAAQHGLVTQALGIIKGKEYEVFSLTIRGETWLDNNWVRYNSQLNPTVYARWQALNSFRTCKEAMDMKFLRRLVKLGFVWENPDLRGQFHITHAGLDWLRAHDHLFALSEEAA</sequence>
<gene>
    <name evidence="1" type="ORF">DC3_42770</name>
</gene>
<dbReference type="Proteomes" id="UP000321306">
    <property type="component" value="Unassembled WGS sequence"/>
</dbReference>
<keyword evidence="2" id="KW-1185">Reference proteome</keyword>
<dbReference type="RefSeq" id="WP_146887888.1">
    <property type="nucleotide sequence ID" value="NZ_BJXB01000023.1"/>
</dbReference>
<dbReference type="AlphaFoldDB" id="A0A511N713"/>
<dbReference type="EMBL" id="BJXB01000023">
    <property type="protein sequence ID" value="GEM48642.1"/>
    <property type="molecule type" value="Genomic_DNA"/>
</dbReference>
<proteinExistence type="predicted"/>
<accession>A0A511N713</accession>
<evidence type="ECO:0000313" key="2">
    <source>
        <dbReference type="Proteomes" id="UP000321306"/>
    </source>
</evidence>
<name>A0A511N713_DEIC1</name>
<comment type="caution">
    <text evidence="1">The sequence shown here is derived from an EMBL/GenBank/DDBJ whole genome shotgun (WGS) entry which is preliminary data.</text>
</comment>
<organism evidence="1 2">
    <name type="scientific">Deinococcus cellulosilyticus (strain DSM 18568 / NBRC 106333 / KACC 11606 / 5516J-15)</name>
    <dbReference type="NCBI Taxonomy" id="1223518"/>
    <lineage>
        <taxon>Bacteria</taxon>
        <taxon>Thermotogati</taxon>
        <taxon>Deinococcota</taxon>
        <taxon>Deinococci</taxon>
        <taxon>Deinococcales</taxon>
        <taxon>Deinococcaceae</taxon>
        <taxon>Deinococcus</taxon>
    </lineage>
</organism>